<dbReference type="PANTHER" id="PTHR21152:SF24">
    <property type="entry name" value="ALANINE--GLYOXYLATE AMINOTRANSFERASE 1"/>
    <property type="match status" value="1"/>
</dbReference>
<dbReference type="OrthoDB" id="7403325at2759"/>
<feature type="binding site" evidence="7">
    <location>
        <position position="347"/>
    </location>
    <ligand>
        <name>substrate</name>
    </ligand>
</feature>
<dbReference type="GeneID" id="14914401"/>
<feature type="modified residue" description="N6-(pyridoxal phosphate)lysine" evidence="8">
    <location>
        <position position="195"/>
    </location>
</feature>
<evidence type="ECO:0000256" key="7">
    <source>
        <dbReference type="PIRSR" id="PIRSR000524-1"/>
    </source>
</evidence>
<dbReference type="OMA" id="NAGIWGE"/>
<dbReference type="Gene3D" id="3.90.1150.10">
    <property type="entry name" value="Aspartate Aminotransferase, domain 1"/>
    <property type="match status" value="1"/>
</dbReference>
<dbReference type="PIRSF" id="PIRSF000524">
    <property type="entry name" value="SPT"/>
    <property type="match status" value="1"/>
</dbReference>
<dbReference type="Proteomes" id="UP000011083">
    <property type="component" value="Unassembled WGS sequence"/>
</dbReference>
<dbReference type="InterPro" id="IPR015421">
    <property type="entry name" value="PyrdxlP-dep_Trfase_major"/>
</dbReference>
<dbReference type="FunFam" id="3.40.640.10:FF:000027">
    <property type="entry name" value="Serine--pyruvate aminotransferase, mitochondrial"/>
    <property type="match status" value="1"/>
</dbReference>
<dbReference type="InterPro" id="IPR015424">
    <property type="entry name" value="PyrdxlP-dep_Trfase"/>
</dbReference>
<sequence>MEADRPLLMIPGPIEFSPAVLKATGEPSLSHVSPDFINLFSEALVLLRQVFLTTKAQPFVVSGSGTLGWDMVGANLLERDEKALVVSTGYFGDRFADCLESFGAQVTKLKAATLGDCPSVEELKQALSQASYKLVTLTHVDTSTGVLTDVKSFAKAIREVSPQTLVVVDGVCATGAEEFRMDEWDVDVCHTASQKAIGVPPGLAILLASPRAMEVFANRKTRPAGYFIDWNRWLPIMQNYEAKKGSYFATPAVNLVKALNVSLKEILADGGMEKRFQAHVDASRKVREAIRAFGLEFIPVREELFAHTLTVVRLPAAVTDGAKFLGSVKQHGAVLAGGLFPEIKYFRIGHMAYSVVSEAEHGHVLRTLKAIEAGLRDCGYAVPEGAALPNKL</sequence>
<accession>L8GNM9</accession>
<proteinExistence type="inferred from homology"/>
<gene>
    <name evidence="10" type="ORF">ACA1_076990</name>
</gene>
<dbReference type="VEuPathDB" id="AmoebaDB:ACA1_076990"/>
<dbReference type="GO" id="GO:0019265">
    <property type="term" value="P:glycine biosynthetic process, by transamination of glyoxylate"/>
    <property type="evidence" value="ECO:0007669"/>
    <property type="project" value="TreeGrafter"/>
</dbReference>
<organism evidence="10 11">
    <name type="scientific">Acanthamoeba castellanii (strain ATCC 30010 / Neff)</name>
    <dbReference type="NCBI Taxonomy" id="1257118"/>
    <lineage>
        <taxon>Eukaryota</taxon>
        <taxon>Amoebozoa</taxon>
        <taxon>Discosea</taxon>
        <taxon>Longamoebia</taxon>
        <taxon>Centramoebida</taxon>
        <taxon>Acanthamoebidae</taxon>
        <taxon>Acanthamoeba</taxon>
    </lineage>
</organism>
<keyword evidence="4 10" id="KW-0032">Aminotransferase</keyword>
<dbReference type="STRING" id="1257118.L8GNM9"/>
<dbReference type="PANTHER" id="PTHR21152">
    <property type="entry name" value="AMINOTRANSFERASE CLASS V"/>
    <property type="match status" value="1"/>
</dbReference>
<dbReference type="SUPFAM" id="SSF53383">
    <property type="entry name" value="PLP-dependent transferases"/>
    <property type="match status" value="1"/>
</dbReference>
<reference evidence="10 11" key="1">
    <citation type="journal article" date="2013" name="Genome Biol.">
        <title>Genome of Acanthamoeba castellanii highlights extensive lateral gene transfer and early evolution of tyrosine kinase signaling.</title>
        <authorList>
            <person name="Clarke M."/>
            <person name="Lohan A.J."/>
            <person name="Liu B."/>
            <person name="Lagkouvardos I."/>
            <person name="Roy S."/>
            <person name="Zafar N."/>
            <person name="Bertelli C."/>
            <person name="Schilde C."/>
            <person name="Kianianmomeni A."/>
            <person name="Burglin T.R."/>
            <person name="Frech C."/>
            <person name="Turcotte B."/>
            <person name="Kopec K.O."/>
            <person name="Synnott J.M."/>
            <person name="Choo C."/>
            <person name="Paponov I."/>
            <person name="Finkler A."/>
            <person name="Soon Heng Tan C."/>
            <person name="Hutchins A.P."/>
            <person name="Weinmeier T."/>
            <person name="Rattei T."/>
            <person name="Chu J.S."/>
            <person name="Gimenez G."/>
            <person name="Irimia M."/>
            <person name="Rigden D.J."/>
            <person name="Fitzpatrick D.A."/>
            <person name="Lorenzo-Morales J."/>
            <person name="Bateman A."/>
            <person name="Chiu C.H."/>
            <person name="Tang P."/>
            <person name="Hegemann P."/>
            <person name="Fromm H."/>
            <person name="Raoult D."/>
            <person name="Greub G."/>
            <person name="Miranda-Saavedra D."/>
            <person name="Chen N."/>
            <person name="Nash P."/>
            <person name="Ginger M.L."/>
            <person name="Horn M."/>
            <person name="Schaap P."/>
            <person name="Caler L."/>
            <person name="Loftus B."/>
        </authorList>
    </citation>
    <scope>NUCLEOTIDE SEQUENCE [LARGE SCALE GENOMIC DNA]</scope>
    <source>
        <strain evidence="10 11">Neff</strain>
    </source>
</reference>
<dbReference type="KEGG" id="acan:ACA1_076990"/>
<evidence type="ECO:0000256" key="8">
    <source>
        <dbReference type="PIRSR" id="PIRSR000524-50"/>
    </source>
</evidence>
<evidence type="ECO:0000256" key="5">
    <source>
        <dbReference type="ARBA" id="ARBA00022679"/>
    </source>
</evidence>
<evidence type="ECO:0000256" key="6">
    <source>
        <dbReference type="ARBA" id="ARBA00022898"/>
    </source>
</evidence>
<dbReference type="GO" id="GO:0004760">
    <property type="term" value="F:L-serine-pyruvate transaminase activity"/>
    <property type="evidence" value="ECO:0007669"/>
    <property type="project" value="TreeGrafter"/>
</dbReference>
<dbReference type="InterPro" id="IPR024169">
    <property type="entry name" value="SP_NH2Trfase/AEP_transaminase"/>
</dbReference>
<dbReference type="InterPro" id="IPR000192">
    <property type="entry name" value="Aminotrans_V_dom"/>
</dbReference>
<evidence type="ECO:0000256" key="1">
    <source>
        <dbReference type="ARBA" id="ARBA00001933"/>
    </source>
</evidence>
<evidence type="ECO:0000256" key="3">
    <source>
        <dbReference type="ARBA" id="ARBA00013049"/>
    </source>
</evidence>
<dbReference type="EMBL" id="KB008074">
    <property type="protein sequence ID" value="ELR13846.1"/>
    <property type="molecule type" value="Genomic_DNA"/>
</dbReference>
<comment type="similarity">
    <text evidence="2">Belongs to the class-V pyridoxal-phosphate-dependent aminotransferase family.</text>
</comment>
<dbReference type="Pfam" id="PF00266">
    <property type="entry name" value="Aminotran_5"/>
    <property type="match status" value="1"/>
</dbReference>
<evidence type="ECO:0000313" key="10">
    <source>
        <dbReference type="EMBL" id="ELR13846.1"/>
    </source>
</evidence>
<comment type="cofactor">
    <cofactor evidence="1 8">
        <name>pyridoxal 5'-phosphate</name>
        <dbReference type="ChEBI" id="CHEBI:597326"/>
    </cofactor>
</comment>
<dbReference type="RefSeq" id="XP_004335859.1">
    <property type="nucleotide sequence ID" value="XM_004335811.1"/>
</dbReference>
<evidence type="ECO:0000256" key="4">
    <source>
        <dbReference type="ARBA" id="ARBA00022576"/>
    </source>
</evidence>
<protein>
    <recommendedName>
        <fullName evidence="3">alanine--glyoxylate transaminase</fullName>
        <ecNumber evidence="3">2.6.1.44</ecNumber>
    </recommendedName>
</protein>
<evidence type="ECO:0000256" key="2">
    <source>
        <dbReference type="ARBA" id="ARBA00009236"/>
    </source>
</evidence>
<keyword evidence="11" id="KW-1185">Reference proteome</keyword>
<dbReference type="InterPro" id="IPR015422">
    <property type="entry name" value="PyrdxlP-dep_Trfase_small"/>
</dbReference>
<dbReference type="GO" id="GO:0008453">
    <property type="term" value="F:alanine-glyoxylate transaminase activity"/>
    <property type="evidence" value="ECO:0007669"/>
    <property type="project" value="UniProtKB-EC"/>
</dbReference>
<dbReference type="EC" id="2.6.1.44" evidence="3"/>
<dbReference type="GO" id="GO:0005777">
    <property type="term" value="C:peroxisome"/>
    <property type="evidence" value="ECO:0007669"/>
    <property type="project" value="TreeGrafter"/>
</dbReference>
<evidence type="ECO:0000313" key="11">
    <source>
        <dbReference type="Proteomes" id="UP000011083"/>
    </source>
</evidence>
<feature type="domain" description="Aminotransferase class V" evidence="9">
    <location>
        <begin position="27"/>
        <end position="292"/>
    </location>
</feature>
<evidence type="ECO:0000259" key="9">
    <source>
        <dbReference type="Pfam" id="PF00266"/>
    </source>
</evidence>
<dbReference type="Gene3D" id="3.40.640.10">
    <property type="entry name" value="Type I PLP-dependent aspartate aminotransferase-like (Major domain)"/>
    <property type="match status" value="1"/>
</dbReference>
<keyword evidence="6 8" id="KW-0663">Pyridoxal phosphate</keyword>
<keyword evidence="5 10" id="KW-0808">Transferase</keyword>
<dbReference type="AlphaFoldDB" id="L8GNM9"/>
<name>L8GNM9_ACACF</name>